<sequence length="1002" mass="117050">MKKYRKKSAEKITQQKDIKKQSKLNFFQKQAKKSEEIEKVSAEIEQQNHTSSRRTRKSSQIQNQKNDDLENNDQKKPQKRGRKKLSEKTQEKSEQNQKKIQQFFQQSKTINATENITQQQQRVTRNVKKVQKKSIDENENNIIKKIKQEEEQQQEEEEEDNNIKSKELSEDYQQEEDISEEEEFNGKSKTKSKVAAKPKKNSKKQSKLIKEKQVEKVDENKPKGKRGFKFCKNEDCKQLIYIHQKTCPHCNFSNAMKHKSAENQDKNQNLKKDDQPDKNFHSPYFNENLINKIRENKPIPVKYQASIHTFKKDFLFREIYNILQEQESVQKQNIVAQNNQVQQAINQNIITSQKLEFPNQFFENYSKIFLNCQKLDVEKNEQLFIQSYGKIKISGIGQLQQGKEYQGEEDKQQFKTKSSNLNKDSVNLDLLDFFSYKNDEKSQYFQEYFINLGHPIQSIAFAQNQSQKTQTYKNNQYFAVSLEINENCQIDDFRYQTMQKFGLLKCHNFSSQAEKQSLIAVFQIEFNEQNNSFETVNLLYFTIVPSTLLSIQFMPYIENESQDLVGILGGIGFDGKFYLFKFPKIKTSSSNKKLLKADPYLIITNKSLGKLECFDFYCHKDNKLIAFGDFLGNIQIVQLDENLSNYKVIQFFNNAHQTFINDIKFYQQYNPEFGNCLLFATAGNDGYVKIFDLYQGFDPIFEIDLLCKQIQGLQWDKGGKYIIAIKEDNNFCSVMISWFSTQEKNGGGSNLQPFNEKRYVNTNSIDMGITSSHSNNSLYVCNKRGQIFRTLTEVARKFAVKKSKINQKNQKNTSIVSLNMGLQYYLQCSQTEYPMKKNQHNFLVILQNNQKQLFLQDQDTSIQKLAKIENQNNLDIHQQRKNSLIKEKQENSEKNTKKQLLQSSDSDASFDEISQTAQKIQSKSNQKSVIKAIDKTSEQEKNVESENYNFNIQHNISAMAISQNNFTIDNLHNGLNQKLEHFLVIGNYAGLLRIVGVEQVEQ</sequence>
<dbReference type="OMA" id="NIESEWK"/>
<organism evidence="2 3">
    <name type="scientific">Pseudocohnilembus persalinus</name>
    <name type="common">Ciliate</name>
    <dbReference type="NCBI Taxonomy" id="266149"/>
    <lineage>
        <taxon>Eukaryota</taxon>
        <taxon>Sar</taxon>
        <taxon>Alveolata</taxon>
        <taxon>Ciliophora</taxon>
        <taxon>Intramacronucleata</taxon>
        <taxon>Oligohymenophorea</taxon>
        <taxon>Scuticociliatia</taxon>
        <taxon>Philasterida</taxon>
        <taxon>Pseudocohnilembidae</taxon>
        <taxon>Pseudocohnilembus</taxon>
    </lineage>
</organism>
<dbReference type="InterPro" id="IPR036322">
    <property type="entry name" value="WD40_repeat_dom_sf"/>
</dbReference>
<evidence type="ECO:0000313" key="3">
    <source>
        <dbReference type="Proteomes" id="UP000054937"/>
    </source>
</evidence>
<feature type="region of interest" description="Disordered" evidence="1">
    <location>
        <begin position="886"/>
        <end position="907"/>
    </location>
</feature>
<dbReference type="Proteomes" id="UP000054937">
    <property type="component" value="Unassembled WGS sequence"/>
</dbReference>
<feature type="compositionally biased region" description="Basic and acidic residues" evidence="1">
    <location>
        <begin position="208"/>
        <end position="222"/>
    </location>
</feature>
<dbReference type="OrthoDB" id="1284551at2759"/>
<dbReference type="InParanoid" id="A0A0V0QJ98"/>
<feature type="region of interest" description="Disordered" evidence="1">
    <location>
        <begin position="258"/>
        <end position="284"/>
    </location>
</feature>
<dbReference type="Gene3D" id="2.130.10.10">
    <property type="entry name" value="YVTN repeat-like/Quinoprotein amine dehydrogenase"/>
    <property type="match status" value="1"/>
</dbReference>
<feature type="compositionally biased region" description="Acidic residues" evidence="1">
    <location>
        <begin position="151"/>
        <end position="160"/>
    </location>
</feature>
<feature type="compositionally biased region" description="Basic and acidic residues" evidence="1">
    <location>
        <begin position="32"/>
        <end position="42"/>
    </location>
</feature>
<reference evidence="2 3" key="1">
    <citation type="journal article" date="2015" name="Sci. Rep.">
        <title>Genome of the facultative scuticociliatosis pathogen Pseudocohnilembus persalinus provides insight into its virulence through horizontal gene transfer.</title>
        <authorList>
            <person name="Xiong J."/>
            <person name="Wang G."/>
            <person name="Cheng J."/>
            <person name="Tian M."/>
            <person name="Pan X."/>
            <person name="Warren A."/>
            <person name="Jiang C."/>
            <person name="Yuan D."/>
            <person name="Miao W."/>
        </authorList>
    </citation>
    <scope>NUCLEOTIDE SEQUENCE [LARGE SCALE GENOMIC DNA]</scope>
    <source>
        <strain evidence="2">36N120E</strain>
    </source>
</reference>
<name>A0A0V0QJ98_PSEPJ</name>
<feature type="compositionally biased region" description="Basic and acidic residues" evidence="1">
    <location>
        <begin position="886"/>
        <end position="896"/>
    </location>
</feature>
<feature type="compositionally biased region" description="Basic residues" evidence="1">
    <location>
        <begin position="188"/>
        <end position="207"/>
    </location>
</feature>
<feature type="compositionally biased region" description="Polar residues" evidence="1">
    <location>
        <begin position="107"/>
        <end position="124"/>
    </location>
</feature>
<feature type="compositionally biased region" description="Acidic residues" evidence="1">
    <location>
        <begin position="170"/>
        <end position="183"/>
    </location>
</feature>
<accession>A0A0V0QJ98</accession>
<dbReference type="AlphaFoldDB" id="A0A0V0QJ98"/>
<comment type="caution">
    <text evidence="2">The sequence shown here is derived from an EMBL/GenBank/DDBJ whole genome shotgun (WGS) entry which is preliminary data.</text>
</comment>
<feature type="compositionally biased region" description="Basic and acidic residues" evidence="1">
    <location>
        <begin position="84"/>
        <end position="97"/>
    </location>
</feature>
<gene>
    <name evidence="2" type="ORF">PPERSA_10004</name>
</gene>
<feature type="region of interest" description="Disordered" evidence="1">
    <location>
        <begin position="31"/>
        <end position="224"/>
    </location>
</feature>
<feature type="compositionally biased region" description="Basic and acidic residues" evidence="1">
    <location>
        <begin position="259"/>
        <end position="280"/>
    </location>
</feature>
<feature type="compositionally biased region" description="Polar residues" evidence="1">
    <location>
        <begin position="898"/>
        <end position="907"/>
    </location>
</feature>
<feature type="compositionally biased region" description="Basic and acidic residues" evidence="1">
    <location>
        <begin position="65"/>
        <end position="76"/>
    </location>
</feature>
<evidence type="ECO:0000313" key="2">
    <source>
        <dbReference type="EMBL" id="KRX02387.1"/>
    </source>
</evidence>
<proteinExistence type="predicted"/>
<dbReference type="InterPro" id="IPR015943">
    <property type="entry name" value="WD40/YVTN_repeat-like_dom_sf"/>
</dbReference>
<keyword evidence="3" id="KW-1185">Reference proteome</keyword>
<protein>
    <submittedName>
        <fullName evidence="2">WD40-repeat-containing domain</fullName>
    </submittedName>
</protein>
<evidence type="ECO:0000256" key="1">
    <source>
        <dbReference type="SAM" id="MobiDB-lite"/>
    </source>
</evidence>
<dbReference type="EMBL" id="LDAU01000155">
    <property type="protein sequence ID" value="KRX02387.1"/>
    <property type="molecule type" value="Genomic_DNA"/>
</dbReference>
<dbReference type="SUPFAM" id="SSF50978">
    <property type="entry name" value="WD40 repeat-like"/>
    <property type="match status" value="1"/>
</dbReference>